<proteinExistence type="predicted"/>
<reference evidence="2 3" key="1">
    <citation type="submission" date="2015-01" db="EMBL/GenBank/DDBJ databases">
        <title>Evolution of Trichinella species and genotypes.</title>
        <authorList>
            <person name="Korhonen P.K."/>
            <person name="Edoardo P."/>
            <person name="Giuseppe L.R."/>
            <person name="Gasser R.B."/>
        </authorList>
    </citation>
    <scope>NUCLEOTIDE SEQUENCE [LARGE SCALE GENOMIC DNA]</scope>
    <source>
        <strain evidence="2">ISS120</strain>
    </source>
</reference>
<name>A0A0V1CY08_TRIBR</name>
<keyword evidence="3" id="KW-1185">Reference proteome</keyword>
<comment type="caution">
    <text evidence="2">The sequence shown here is derived from an EMBL/GenBank/DDBJ whole genome shotgun (WGS) entry which is preliminary data.</text>
</comment>
<sequence>MSSSSSSSNQQKETYDIETDRAPVGRQWAIKRARKMSPEN</sequence>
<feature type="compositionally biased region" description="Basic residues" evidence="1">
    <location>
        <begin position="29"/>
        <end position="40"/>
    </location>
</feature>
<evidence type="ECO:0000256" key="1">
    <source>
        <dbReference type="SAM" id="MobiDB-lite"/>
    </source>
</evidence>
<evidence type="ECO:0000313" key="3">
    <source>
        <dbReference type="Proteomes" id="UP000054653"/>
    </source>
</evidence>
<feature type="compositionally biased region" description="Basic and acidic residues" evidence="1">
    <location>
        <begin position="13"/>
        <end position="23"/>
    </location>
</feature>
<evidence type="ECO:0000313" key="2">
    <source>
        <dbReference type="EMBL" id="KRY54109.1"/>
    </source>
</evidence>
<protein>
    <submittedName>
        <fullName evidence="2">Uncharacterized protein</fullName>
    </submittedName>
</protein>
<dbReference type="AlphaFoldDB" id="A0A0V1CY08"/>
<accession>A0A0V1CY08</accession>
<organism evidence="2 3">
    <name type="scientific">Trichinella britovi</name>
    <name type="common">Parasitic roundworm</name>
    <dbReference type="NCBI Taxonomy" id="45882"/>
    <lineage>
        <taxon>Eukaryota</taxon>
        <taxon>Metazoa</taxon>
        <taxon>Ecdysozoa</taxon>
        <taxon>Nematoda</taxon>
        <taxon>Enoplea</taxon>
        <taxon>Dorylaimia</taxon>
        <taxon>Trichinellida</taxon>
        <taxon>Trichinellidae</taxon>
        <taxon>Trichinella</taxon>
    </lineage>
</organism>
<dbReference type="EMBL" id="JYDI01000074">
    <property type="protein sequence ID" value="KRY54109.1"/>
    <property type="molecule type" value="Genomic_DNA"/>
</dbReference>
<feature type="region of interest" description="Disordered" evidence="1">
    <location>
        <begin position="1"/>
        <end position="40"/>
    </location>
</feature>
<dbReference type="Proteomes" id="UP000054653">
    <property type="component" value="Unassembled WGS sequence"/>
</dbReference>
<gene>
    <name evidence="2" type="ORF">T03_15690</name>
</gene>